<dbReference type="Pfam" id="PF00038">
    <property type="entry name" value="Filament"/>
    <property type="match status" value="1"/>
</dbReference>
<dbReference type="GO" id="GO:0005654">
    <property type="term" value="C:nucleoplasm"/>
    <property type="evidence" value="ECO:0007669"/>
    <property type="project" value="UniProtKB-SubCell"/>
</dbReference>
<evidence type="ECO:0000256" key="13">
    <source>
        <dbReference type="SAM" id="Coils"/>
    </source>
</evidence>
<keyword evidence="8" id="KW-0539">Nucleus</keyword>
<evidence type="ECO:0000313" key="15">
    <source>
        <dbReference type="EMBL" id="MBZ3869659.1"/>
    </source>
</evidence>
<dbReference type="AlphaFoldDB" id="A0AA41MD42"/>
<evidence type="ECO:0000256" key="2">
    <source>
        <dbReference type="ARBA" id="ARBA00004496"/>
    </source>
</evidence>
<dbReference type="FunFam" id="1.20.5.1160:FF:000001">
    <property type="entry name" value="Keratin type II"/>
    <property type="match status" value="1"/>
</dbReference>
<evidence type="ECO:0000256" key="1">
    <source>
        <dbReference type="ARBA" id="ARBA00004109"/>
    </source>
</evidence>
<comment type="function">
    <text evidence="9">Together with KRT19, helps to link the contractile apparatus to dystrophin at the costameres of striated muscle.</text>
</comment>
<evidence type="ECO:0000256" key="10">
    <source>
        <dbReference type="ARBA" id="ARBA00039429"/>
    </source>
</evidence>
<evidence type="ECO:0000256" key="5">
    <source>
        <dbReference type="ARBA" id="ARBA00022744"/>
    </source>
</evidence>
<comment type="subcellular location">
    <subcellularLocation>
        <location evidence="2">Cytoplasm</location>
    </subcellularLocation>
    <subcellularLocation>
        <location evidence="1">Nucleus matrix</location>
    </subcellularLocation>
    <subcellularLocation>
        <location evidence="3">Nucleus</location>
        <location evidence="3">Nucleoplasm</location>
    </subcellularLocation>
</comment>
<dbReference type="PANTHER" id="PTHR45616:SF26">
    <property type="entry name" value="KERATIN, TYPE II CYTOSKELETAL 8"/>
    <property type="match status" value="1"/>
</dbReference>
<comment type="caution">
    <text evidence="15">The sequence shown here is derived from an EMBL/GenBank/DDBJ whole genome shotgun (WGS) entry which is preliminary data.</text>
</comment>
<dbReference type="GO" id="GO:0005737">
    <property type="term" value="C:cytoplasm"/>
    <property type="evidence" value="ECO:0007669"/>
    <property type="project" value="UniProtKB-SubCell"/>
</dbReference>
<dbReference type="EMBL" id="JAATJV010140000">
    <property type="protein sequence ID" value="MBZ3869659.1"/>
    <property type="molecule type" value="Genomic_DNA"/>
</dbReference>
<feature type="coiled-coil region" evidence="13">
    <location>
        <begin position="5"/>
        <end position="67"/>
    </location>
</feature>
<dbReference type="GO" id="GO:0005882">
    <property type="term" value="C:intermediate filament"/>
    <property type="evidence" value="ECO:0007669"/>
    <property type="project" value="UniProtKB-KW"/>
</dbReference>
<proteinExistence type="predicted"/>
<evidence type="ECO:0000256" key="4">
    <source>
        <dbReference type="ARBA" id="ARBA00022490"/>
    </source>
</evidence>
<dbReference type="Proteomes" id="UP001166674">
    <property type="component" value="Unassembled WGS sequence"/>
</dbReference>
<dbReference type="GO" id="GO:0016363">
    <property type="term" value="C:nuclear matrix"/>
    <property type="evidence" value="ECO:0007669"/>
    <property type="project" value="UniProtKB-SubCell"/>
</dbReference>
<evidence type="ECO:0000256" key="12">
    <source>
        <dbReference type="ARBA" id="ARBA00042964"/>
    </source>
</evidence>
<evidence type="ECO:0000256" key="11">
    <source>
        <dbReference type="ARBA" id="ARBA00042886"/>
    </source>
</evidence>
<protein>
    <recommendedName>
        <fullName evidence="10">Keratin, type II cytoskeletal 8</fullName>
    </recommendedName>
    <alternativeName>
        <fullName evidence="12">Cytokeratin-8</fullName>
    </alternativeName>
    <alternativeName>
        <fullName evidence="11">Keratin-8</fullName>
    </alternativeName>
</protein>
<keyword evidence="6" id="KW-0403">Intermediate filament</keyword>
<evidence type="ECO:0000256" key="3">
    <source>
        <dbReference type="ARBA" id="ARBA00004642"/>
    </source>
</evidence>
<evidence type="ECO:0000256" key="6">
    <source>
        <dbReference type="ARBA" id="ARBA00022754"/>
    </source>
</evidence>
<evidence type="ECO:0000313" key="16">
    <source>
        <dbReference type="Proteomes" id="UP001166674"/>
    </source>
</evidence>
<organism evidence="15 16">
    <name type="scientific">Sciurus carolinensis</name>
    <name type="common">Eastern gray squirrel</name>
    <dbReference type="NCBI Taxonomy" id="30640"/>
    <lineage>
        <taxon>Eukaryota</taxon>
        <taxon>Metazoa</taxon>
        <taxon>Chordata</taxon>
        <taxon>Craniata</taxon>
        <taxon>Vertebrata</taxon>
        <taxon>Euteleostomi</taxon>
        <taxon>Mammalia</taxon>
        <taxon>Eutheria</taxon>
        <taxon>Euarchontoglires</taxon>
        <taxon>Glires</taxon>
        <taxon>Rodentia</taxon>
        <taxon>Sciuromorpha</taxon>
        <taxon>Sciuridae</taxon>
        <taxon>Sciurinae</taxon>
        <taxon>Sciurini</taxon>
        <taxon>Sciurus</taxon>
    </lineage>
</organism>
<keyword evidence="16" id="KW-1185">Reference proteome</keyword>
<gene>
    <name evidence="15" type="ORF">SUZIE_104045</name>
</gene>
<evidence type="ECO:0000256" key="9">
    <source>
        <dbReference type="ARBA" id="ARBA00037766"/>
    </source>
</evidence>
<keyword evidence="5" id="KW-0416">Keratin</keyword>
<dbReference type="InterPro" id="IPR039008">
    <property type="entry name" value="IF_rod_dom"/>
</dbReference>
<sequence length="95" mass="11298">MQGLVEDYKNKYKDEINKSTEKESEFALIKKHVDEAYMNKVELESLLEGLTDEINFHRQQYEEEIHELQYQISDTSLVLSMDNNHSLDMGMLHHH</sequence>
<dbReference type="PROSITE" id="PS51842">
    <property type="entry name" value="IF_ROD_2"/>
    <property type="match status" value="1"/>
</dbReference>
<evidence type="ECO:0000256" key="7">
    <source>
        <dbReference type="ARBA" id="ARBA00023054"/>
    </source>
</evidence>
<dbReference type="PANTHER" id="PTHR45616">
    <property type="entry name" value="GATA-TYPE DOMAIN-CONTAINING PROTEIN"/>
    <property type="match status" value="1"/>
</dbReference>
<evidence type="ECO:0000256" key="8">
    <source>
        <dbReference type="ARBA" id="ARBA00023242"/>
    </source>
</evidence>
<reference evidence="15" key="1">
    <citation type="submission" date="2020-03" db="EMBL/GenBank/DDBJ databases">
        <title>Studies in the Genomics of Life Span.</title>
        <authorList>
            <person name="Glass D."/>
        </authorList>
    </citation>
    <scope>NUCLEOTIDE SEQUENCE</scope>
    <source>
        <strain evidence="15">SUZIE</strain>
        <tissue evidence="15">Muscle</tissue>
    </source>
</reference>
<accession>A0AA41MD42</accession>
<keyword evidence="4" id="KW-0963">Cytoplasm</keyword>
<dbReference type="Gene3D" id="1.20.5.1160">
    <property type="entry name" value="Vasodilator-stimulated phosphoprotein"/>
    <property type="match status" value="1"/>
</dbReference>
<keyword evidence="7 13" id="KW-0175">Coiled coil</keyword>
<feature type="domain" description="IF rod" evidence="14">
    <location>
        <begin position="1"/>
        <end position="95"/>
    </location>
</feature>
<evidence type="ECO:0000259" key="14">
    <source>
        <dbReference type="PROSITE" id="PS51842"/>
    </source>
</evidence>
<name>A0AA41MD42_SCICA</name>